<dbReference type="Pfam" id="PF05547">
    <property type="entry name" value="Peptidase_M6"/>
    <property type="match status" value="1"/>
</dbReference>
<accession>A0A1E5GB39</accession>
<dbReference type="PANTHER" id="PTHR41775">
    <property type="entry name" value="SECRETED PROTEIN-RELATED"/>
    <property type="match status" value="1"/>
</dbReference>
<evidence type="ECO:0000259" key="2">
    <source>
        <dbReference type="PROSITE" id="PS50222"/>
    </source>
</evidence>
<feature type="chain" id="PRO_5038641532" description="EF-hand domain-containing protein" evidence="1">
    <location>
        <begin position="30"/>
        <end position="1354"/>
    </location>
</feature>
<dbReference type="OrthoDB" id="2186705at2"/>
<dbReference type="PANTHER" id="PTHR41775:SF1">
    <property type="entry name" value="PEPTIDASE M6-LIKE DOMAIN-CONTAINING PROTEIN"/>
    <property type="match status" value="1"/>
</dbReference>
<gene>
    <name evidence="3" type="ORF">BCR25_09870</name>
</gene>
<sequence length="1354" mass="150019">MKRKSLVRYMLGASFVFMPLTLGSLNTQAAPASQEEQTYTQPDGTTFKATQSGDEFYQYLSGSDGNIYELGEDGYWHYQVKPTKTRTSATTDNKVGIDTKPTNTVTEKDILEKQLGEKDRQSFNHDLLTQDTPKWNKQQNLLVVMVEFNDVKLSTTTQEWESKIFDVNNKSLRNFYLDQTNQRIDVTPAKSEGYVENGVVKISMDQDHPDNRVGIGFDSGLLTFNILKQIGDKFDFSKYDTNKDNRIEQNELHIMVIVAGYERSGGNFGQGAWGHKGGINGESVVNGIDFNDFTMFGEKRGTQSSTIGVICHEFGHDLGLPDLYNTSGSGIGLGRLSTMAVGGSGATIYFNGMYWFNQTSGSTPVGLDAYSKMKLGVPVEEIDGQLLQEKKLKALQTNSDPTILKIQSQNPNEYYLIENRQLTGYDQGLEESYFEALTGKILISGGIAVYRVNTDYTANIANKQQLVTLLEADQSIAGYSRLENNEFQKIDPLYYNALKPIGGQQPTQINTKTVPSTQLADGSFLDTEIKVLSEPGNEMKVQIGTYVPITDIKLDSTDISINVGETKKIQASILPNNATEKELTWKSTDETVATVDSKGTITGKKNGTTKIIVSNLKGTVTSECAVNVKEKEILVDDILIKQKSVYLTLGETQQLTATVTPSNATNKQIIWSSSDETIASITKDGHLTAKKAGTAIIVAKSEDGNKSSEVKAFIVSEKNYYGTAPWSWDKETQTVSFYGGTFPPSYGNINIQTQIEKNALLEGKPIKKIQFCEKVTAHYQSSALFRSLSQLDEIEGLNLLDTSNVKFLDAIFEHSSVQHLDLSSWDTSNVETMTYAFRSSSISELDLSSWNLSKTTLLTGMFDSSKVSKLNISNWDTSNVTGMNYLFANTTELDSVDLKGWDTSNVTELNYLFNKSGVSSIDLSNFHTPKLKNATYMFANTPHLEKINIANLDTSLAGFNGKAMFQGAHQLNELTLGANFHFVSDAELSEGAIGVPIALWNSPKGVIHESSSLLMKEYDGTDTGTYRRKNGRKTYGGTFGSSPWFWDKETQTVSFYGGTFQASYGNINIQTQIEKNALLEGKPIKKIQFCEKVTAHYQSSALFRSLSQLDEIEGLNLLDTSNVKFLDAIFEHSSVQHLDLSSWDTSNVETMTYAFRSSSISELDLSSWNLSKTTLLTGMFDSSKVSKLNISNWDTSNVTGMNYLFANTTELDSVDLKGWDTSNVTELNYLFNKSGVSSIDLSNFHTPKLKNATYMFANTPHLEKINIANLDTSLAGFNGKAMFQGAHQLNELTLGANFHFVSDADLSTQNDDIFTGRWLGPNGLENPTQIFNSSAEFMTNYNKAFPGKYIRELK</sequence>
<dbReference type="EMBL" id="MIJY01000044">
    <property type="protein sequence ID" value="OEG09805.1"/>
    <property type="molecule type" value="Genomic_DNA"/>
</dbReference>
<protein>
    <recommendedName>
        <fullName evidence="2">EF-hand domain-containing protein</fullName>
    </recommendedName>
</protein>
<dbReference type="Proteomes" id="UP000095094">
    <property type="component" value="Unassembled WGS sequence"/>
</dbReference>
<dbReference type="Pfam" id="PF02368">
    <property type="entry name" value="Big_2"/>
    <property type="match status" value="2"/>
</dbReference>
<evidence type="ECO:0000313" key="3">
    <source>
        <dbReference type="EMBL" id="OEG09805.1"/>
    </source>
</evidence>
<proteinExistence type="predicted"/>
<dbReference type="NCBIfam" id="TIGR02167">
    <property type="entry name" value="Liste_lipo_26"/>
    <property type="match status" value="4"/>
</dbReference>
<keyword evidence="1" id="KW-0732">Signal</keyword>
<dbReference type="SMART" id="SM00635">
    <property type="entry name" value="BID_2"/>
    <property type="match status" value="2"/>
</dbReference>
<dbReference type="InterPro" id="IPR011889">
    <property type="entry name" value="Liste_lipo_26"/>
</dbReference>
<dbReference type="InterPro" id="IPR008964">
    <property type="entry name" value="Invasin/intimin_cell_adhesion"/>
</dbReference>
<reference evidence="4" key="1">
    <citation type="submission" date="2016-09" db="EMBL/GenBank/DDBJ databases">
        <authorList>
            <person name="Gulvik C.A."/>
        </authorList>
    </citation>
    <scope>NUCLEOTIDE SEQUENCE [LARGE SCALE GENOMIC DNA]</scope>
    <source>
        <strain evidence="4">LMG 8895</strain>
    </source>
</reference>
<name>A0A1E5GB39_9ENTE</name>
<dbReference type="InterPro" id="IPR032675">
    <property type="entry name" value="LRR_dom_sf"/>
</dbReference>
<dbReference type="InterPro" id="IPR005046">
    <property type="entry name" value="DUF285"/>
</dbReference>
<feature type="domain" description="EF-hand" evidence="2">
    <location>
        <begin position="236"/>
        <end position="262"/>
    </location>
</feature>
<dbReference type="Pfam" id="PF03382">
    <property type="entry name" value="DUF285"/>
    <property type="match status" value="2"/>
</dbReference>
<feature type="signal peptide" evidence="1">
    <location>
        <begin position="1"/>
        <end position="29"/>
    </location>
</feature>
<dbReference type="InterPro" id="IPR002048">
    <property type="entry name" value="EF_hand_dom"/>
</dbReference>
<dbReference type="RefSeq" id="WP_069664558.1">
    <property type="nucleotide sequence ID" value="NZ_MIJY01000044.1"/>
</dbReference>
<keyword evidence="4" id="KW-1185">Reference proteome</keyword>
<dbReference type="GO" id="GO:0006508">
    <property type="term" value="P:proteolysis"/>
    <property type="evidence" value="ECO:0007669"/>
    <property type="project" value="InterPro"/>
</dbReference>
<dbReference type="InterPro" id="IPR018247">
    <property type="entry name" value="EF_Hand_1_Ca_BS"/>
</dbReference>
<dbReference type="SUPFAM" id="SSF49373">
    <property type="entry name" value="Invasin/intimin cell-adhesion fragments"/>
    <property type="match status" value="2"/>
</dbReference>
<dbReference type="InterPro" id="IPR003343">
    <property type="entry name" value="Big_2"/>
</dbReference>
<dbReference type="InterPro" id="IPR008757">
    <property type="entry name" value="Peptidase_M6-like_domain"/>
</dbReference>
<evidence type="ECO:0000256" key="1">
    <source>
        <dbReference type="SAM" id="SignalP"/>
    </source>
</evidence>
<organism evidence="3 4">
    <name type="scientific">Enterococcus termitis</name>
    <dbReference type="NCBI Taxonomy" id="332950"/>
    <lineage>
        <taxon>Bacteria</taxon>
        <taxon>Bacillati</taxon>
        <taxon>Bacillota</taxon>
        <taxon>Bacilli</taxon>
        <taxon>Lactobacillales</taxon>
        <taxon>Enterococcaceae</taxon>
        <taxon>Enterococcus</taxon>
    </lineage>
</organism>
<evidence type="ECO:0000313" key="4">
    <source>
        <dbReference type="Proteomes" id="UP000095094"/>
    </source>
</evidence>
<dbReference type="Gene3D" id="2.60.40.1080">
    <property type="match status" value="2"/>
</dbReference>
<dbReference type="SUPFAM" id="SSF52058">
    <property type="entry name" value="L domain-like"/>
    <property type="match status" value="2"/>
</dbReference>
<dbReference type="SUPFAM" id="SSF55486">
    <property type="entry name" value="Metalloproteases ('zincins'), catalytic domain"/>
    <property type="match status" value="1"/>
</dbReference>
<dbReference type="PROSITE" id="PS50222">
    <property type="entry name" value="EF_HAND_2"/>
    <property type="match status" value="1"/>
</dbReference>
<dbReference type="Gene3D" id="3.80.10.10">
    <property type="entry name" value="Ribonuclease Inhibitor"/>
    <property type="match status" value="2"/>
</dbReference>
<dbReference type="GO" id="GO:0008233">
    <property type="term" value="F:peptidase activity"/>
    <property type="evidence" value="ECO:0007669"/>
    <property type="project" value="InterPro"/>
</dbReference>
<comment type="caution">
    <text evidence="3">The sequence shown here is derived from an EMBL/GenBank/DDBJ whole genome shotgun (WGS) entry which is preliminary data.</text>
</comment>
<dbReference type="PROSITE" id="PS00018">
    <property type="entry name" value="EF_HAND_1"/>
    <property type="match status" value="1"/>
</dbReference>
<dbReference type="NCBIfam" id="TIGR03296">
    <property type="entry name" value="M6dom_TIGR03296"/>
    <property type="match status" value="1"/>
</dbReference>
<dbReference type="GO" id="GO:0005509">
    <property type="term" value="F:calcium ion binding"/>
    <property type="evidence" value="ECO:0007669"/>
    <property type="project" value="InterPro"/>
</dbReference>